<keyword evidence="1" id="KW-0472">Membrane</keyword>
<name>A0AAJ4A2Y0_9BACT</name>
<evidence type="ECO:0000256" key="1">
    <source>
        <dbReference type="SAM" id="Phobius"/>
    </source>
</evidence>
<dbReference type="RefSeq" id="WP_152298995.1">
    <property type="nucleotide sequence ID" value="NZ_CP041166.1"/>
</dbReference>
<feature type="signal peptide" evidence="2">
    <location>
        <begin position="1"/>
        <end position="20"/>
    </location>
</feature>
<dbReference type="KEGG" id="suln:FJR47_03025"/>
<proteinExistence type="predicted"/>
<dbReference type="PANTHER" id="PTHR40940:SF2">
    <property type="entry name" value="BATD"/>
    <property type="match status" value="1"/>
</dbReference>
<dbReference type="InterPro" id="IPR025738">
    <property type="entry name" value="BatD"/>
</dbReference>
<reference evidence="4" key="1">
    <citation type="submission" date="2019-06" db="EMBL/GenBank/DDBJ databases">
        <title>Sulfurimonas gotlandica sp. nov., a chemoautotrophic and psychrotolerant epsilonproteobacterium isolated from a pelagic redoxcline, and an emended description of the genus Sulfurimonas.</title>
        <authorList>
            <person name="Wang S."/>
            <person name="Jiang L."/>
            <person name="Shao Z."/>
        </authorList>
    </citation>
    <scope>NUCLEOTIDE SEQUENCE [LARGE SCALE GENOMIC DNA]</scope>
    <source>
        <strain evidence="4">1-1N</strain>
    </source>
</reference>
<protein>
    <submittedName>
        <fullName evidence="3">Protein BatD</fullName>
    </submittedName>
</protein>
<keyword evidence="1" id="KW-0812">Transmembrane</keyword>
<evidence type="ECO:0000313" key="3">
    <source>
        <dbReference type="EMBL" id="QFR42932.1"/>
    </source>
</evidence>
<feature type="transmembrane region" description="Helical" evidence="1">
    <location>
        <begin position="387"/>
        <end position="405"/>
    </location>
</feature>
<evidence type="ECO:0000256" key="2">
    <source>
        <dbReference type="SAM" id="SignalP"/>
    </source>
</evidence>
<evidence type="ECO:0000313" key="4">
    <source>
        <dbReference type="Proteomes" id="UP000326061"/>
    </source>
</evidence>
<dbReference type="AlphaFoldDB" id="A0AAJ4A2Y0"/>
<keyword evidence="4" id="KW-1185">Reference proteome</keyword>
<dbReference type="PANTHER" id="PTHR40940">
    <property type="entry name" value="PROTEIN BATD-RELATED"/>
    <property type="match status" value="1"/>
</dbReference>
<dbReference type="EMBL" id="CP041166">
    <property type="protein sequence ID" value="QFR42932.1"/>
    <property type="molecule type" value="Genomic_DNA"/>
</dbReference>
<dbReference type="Pfam" id="PF13584">
    <property type="entry name" value="BatD"/>
    <property type="match status" value="2"/>
</dbReference>
<feature type="chain" id="PRO_5042597426" evidence="2">
    <location>
        <begin position="21"/>
        <end position="472"/>
    </location>
</feature>
<sequence length="472" mass="53427">MNTILKLLFLLFVSSHGVYAEVIAKVDSKTVELGEMVTYSLNISGEEITRPNIKRLCDSDVISTSSQTSMQIINGNISKNYVLSYKFVPQKSCTIEPVEVEVDGKIESSNSLEIKVVPVSGTKDLDFVLKLQSDKKELFVGETFDMTLTFKQRKNAEAVDSKFTSPELKGFWVKNESKPQKYEDGKYIITEIVYTMAPQRAGELKITKAQMQVASRSSKVDSWGSWIPSIKWKTYFSNELSFDVKPLPKDINLVGDFSISATVDKTEIEANEAVNCIVEVLGSGNLEDIESFKPEIQGVAVFEEKGAIEGDKLTQKLVFVAEKEFSVPEFTLKYFNPKTKEIKTVSTKEIPIHVKNAKSEEVLNIKRQESRSDAQESIKITQIDSSILVIIFVFGLVCGVLIMIFKEKINFKKEHKISIKDPKNLLVKLLEFKHDPQVEEIIDILEKNIYQNQNIEIDKKSVTEVLKKYKIN</sequence>
<gene>
    <name evidence="3" type="ORF">FJR47_03025</name>
</gene>
<accession>A0AAJ4A2Y0</accession>
<keyword evidence="1" id="KW-1133">Transmembrane helix</keyword>
<dbReference type="Proteomes" id="UP000326061">
    <property type="component" value="Chromosome"/>
</dbReference>
<keyword evidence="2" id="KW-0732">Signal</keyword>
<organism evidence="3 4">
    <name type="scientific">Sulfurimonas xiamenensis</name>
    <dbReference type="NCBI Taxonomy" id="2590021"/>
    <lineage>
        <taxon>Bacteria</taxon>
        <taxon>Pseudomonadati</taxon>
        <taxon>Campylobacterota</taxon>
        <taxon>Epsilonproteobacteria</taxon>
        <taxon>Campylobacterales</taxon>
        <taxon>Sulfurimonadaceae</taxon>
        <taxon>Sulfurimonas</taxon>
    </lineage>
</organism>